<dbReference type="SUPFAM" id="SSF81923">
    <property type="entry name" value="Double Clp-N motif"/>
    <property type="match status" value="1"/>
</dbReference>
<dbReference type="Proteomes" id="UP000295388">
    <property type="component" value="Unassembled WGS sequence"/>
</dbReference>
<dbReference type="PROSITE" id="PS51903">
    <property type="entry name" value="CLP_R"/>
    <property type="match status" value="1"/>
</dbReference>
<gene>
    <name evidence="3" type="ORF">EV643_115143</name>
</gene>
<comment type="caution">
    <text evidence="3">The sequence shown here is derived from an EMBL/GenBank/DDBJ whole genome shotgun (WGS) entry which is preliminary data.</text>
</comment>
<protein>
    <submittedName>
        <fullName evidence="3">ClpA/ClpB-like protein</fullName>
    </submittedName>
</protein>
<dbReference type="InterPro" id="IPR044217">
    <property type="entry name" value="CLPT1/2"/>
</dbReference>
<name>A0A4V3C9C5_9ACTN</name>
<keyword evidence="4" id="KW-1185">Reference proteome</keyword>
<dbReference type="AlphaFoldDB" id="A0A4V3C9C5"/>
<organism evidence="3 4">
    <name type="scientific">Kribbella caucasensis</name>
    <dbReference type="NCBI Taxonomy" id="2512215"/>
    <lineage>
        <taxon>Bacteria</taxon>
        <taxon>Bacillati</taxon>
        <taxon>Actinomycetota</taxon>
        <taxon>Actinomycetes</taxon>
        <taxon>Propionibacteriales</taxon>
        <taxon>Kribbellaceae</taxon>
        <taxon>Kribbella</taxon>
    </lineage>
</organism>
<evidence type="ECO:0000256" key="1">
    <source>
        <dbReference type="PROSITE-ProRule" id="PRU01251"/>
    </source>
</evidence>
<dbReference type="InterPro" id="IPR004176">
    <property type="entry name" value="Clp_R_N"/>
</dbReference>
<evidence type="ECO:0000259" key="2">
    <source>
        <dbReference type="PROSITE" id="PS51903"/>
    </source>
</evidence>
<dbReference type="EMBL" id="SNWQ01000015">
    <property type="protein sequence ID" value="TDO44641.1"/>
    <property type="molecule type" value="Genomic_DNA"/>
</dbReference>
<proteinExistence type="predicted"/>
<accession>A0A4V3C9C5</accession>
<reference evidence="3 4" key="1">
    <citation type="submission" date="2019-03" db="EMBL/GenBank/DDBJ databases">
        <title>Genomic Encyclopedia of Type Strains, Phase III (KMG-III): the genomes of soil and plant-associated and newly described type strains.</title>
        <authorList>
            <person name="Whitman W."/>
        </authorList>
    </citation>
    <scope>NUCLEOTIDE SEQUENCE [LARGE SCALE GENOMIC DNA]</scope>
    <source>
        <strain evidence="3 4">VKM Ac-2527</strain>
    </source>
</reference>
<feature type="domain" description="Clp R" evidence="2">
    <location>
        <begin position="85"/>
        <end position="231"/>
    </location>
</feature>
<dbReference type="RefSeq" id="WP_133803186.1">
    <property type="nucleotide sequence ID" value="NZ_SNWQ01000015.1"/>
</dbReference>
<evidence type="ECO:0000313" key="4">
    <source>
        <dbReference type="Proteomes" id="UP000295388"/>
    </source>
</evidence>
<dbReference type="Gene3D" id="1.10.1780.10">
    <property type="entry name" value="Clp, N-terminal domain"/>
    <property type="match status" value="1"/>
</dbReference>
<evidence type="ECO:0000313" key="3">
    <source>
        <dbReference type="EMBL" id="TDO44641.1"/>
    </source>
</evidence>
<dbReference type="PANTHER" id="PTHR47016:SF5">
    <property type="entry name" value="CLP DOMAIN SUPERFAMILY PROTEIN"/>
    <property type="match status" value="1"/>
</dbReference>
<dbReference type="Pfam" id="PF02861">
    <property type="entry name" value="Clp_N"/>
    <property type="match status" value="1"/>
</dbReference>
<sequence>MTPGPDLQQLIDTIREDAGSDDALDQLGTAASTISDLTATSDAALGYFVDQARGAGKSWVEISGVLGVSKQAAHKRFADTAKPSFERFTARTRAVMEAAPGVARDHNHAFVGTEHLLLALYTQPEGVAAKVLVDRGLSEQAVADAVHAIAPDGSADQRPGDDIVLPMTPRAVSVLKYTLDEALGLGHNYIGTEHLLLSLYHHPGGVAAQVLQQLGLDEDAAREAIKAALLELMRAK</sequence>
<dbReference type="InterPro" id="IPR036628">
    <property type="entry name" value="Clp_N_dom_sf"/>
</dbReference>
<keyword evidence="1" id="KW-0677">Repeat</keyword>
<dbReference type="OrthoDB" id="3290891at2"/>
<dbReference type="PANTHER" id="PTHR47016">
    <property type="entry name" value="ATP-DEPENDENT CLP PROTEASE ATP-BINDING SUBUNIT CLPT1, CHLOROPLASTIC"/>
    <property type="match status" value="1"/>
</dbReference>